<evidence type="ECO:0000259" key="4">
    <source>
        <dbReference type="PROSITE" id="PS50011"/>
    </source>
</evidence>
<name>A0A6J7IJS2_9ZZZZ</name>
<keyword evidence="3" id="KW-1133">Transmembrane helix</keyword>
<dbReference type="SUPFAM" id="SSF49785">
    <property type="entry name" value="Galactose-binding domain-like"/>
    <property type="match status" value="1"/>
</dbReference>
<feature type="compositionally biased region" description="Polar residues" evidence="2">
    <location>
        <begin position="1"/>
        <end position="11"/>
    </location>
</feature>
<dbReference type="EMBL" id="CAFBNF010000012">
    <property type="protein sequence ID" value="CAB4930906.1"/>
    <property type="molecule type" value="Genomic_DNA"/>
</dbReference>
<dbReference type="InterPro" id="IPR011009">
    <property type="entry name" value="Kinase-like_dom_sf"/>
</dbReference>
<protein>
    <submittedName>
        <fullName evidence="5">Unannotated protein</fullName>
    </submittedName>
</protein>
<proteinExistence type="predicted"/>
<feature type="domain" description="Protein kinase" evidence="4">
    <location>
        <begin position="70"/>
        <end position="379"/>
    </location>
</feature>
<dbReference type="SMART" id="SM00220">
    <property type="entry name" value="S_TKc"/>
    <property type="match status" value="1"/>
</dbReference>
<dbReference type="PROSITE" id="PS50011">
    <property type="entry name" value="PROTEIN_KINASE_DOM"/>
    <property type="match status" value="1"/>
</dbReference>
<organism evidence="5">
    <name type="scientific">freshwater metagenome</name>
    <dbReference type="NCBI Taxonomy" id="449393"/>
    <lineage>
        <taxon>unclassified sequences</taxon>
        <taxon>metagenomes</taxon>
        <taxon>ecological metagenomes</taxon>
    </lineage>
</organism>
<evidence type="ECO:0000256" key="2">
    <source>
        <dbReference type="SAM" id="MobiDB-lite"/>
    </source>
</evidence>
<evidence type="ECO:0000256" key="3">
    <source>
        <dbReference type="SAM" id="Phobius"/>
    </source>
</evidence>
<reference evidence="5" key="1">
    <citation type="submission" date="2020-05" db="EMBL/GenBank/DDBJ databases">
        <authorList>
            <person name="Chiriac C."/>
            <person name="Salcher M."/>
            <person name="Ghai R."/>
            <person name="Kavagutti S V."/>
        </authorList>
    </citation>
    <scope>NUCLEOTIDE SEQUENCE</scope>
</reference>
<evidence type="ECO:0000313" key="5">
    <source>
        <dbReference type="EMBL" id="CAB4930906.1"/>
    </source>
</evidence>
<dbReference type="AlphaFoldDB" id="A0A6J7IJS2"/>
<dbReference type="Gene3D" id="2.60.120.260">
    <property type="entry name" value="Galactose-binding domain-like"/>
    <property type="match status" value="1"/>
</dbReference>
<keyword evidence="1" id="KW-0675">Receptor</keyword>
<gene>
    <name evidence="5" type="ORF">UFOPK3773_00236</name>
</gene>
<evidence type="ECO:0000256" key="1">
    <source>
        <dbReference type="ARBA" id="ARBA00023170"/>
    </source>
</evidence>
<dbReference type="GO" id="GO:0005524">
    <property type="term" value="F:ATP binding"/>
    <property type="evidence" value="ECO:0007669"/>
    <property type="project" value="InterPro"/>
</dbReference>
<dbReference type="GO" id="GO:0004672">
    <property type="term" value="F:protein kinase activity"/>
    <property type="evidence" value="ECO:0007669"/>
    <property type="project" value="InterPro"/>
</dbReference>
<dbReference type="InterPro" id="IPR000719">
    <property type="entry name" value="Prot_kinase_dom"/>
</dbReference>
<accession>A0A6J7IJS2</accession>
<dbReference type="SUPFAM" id="SSF56112">
    <property type="entry name" value="Protein kinase-like (PK-like)"/>
    <property type="match status" value="1"/>
</dbReference>
<keyword evidence="3" id="KW-0472">Membrane</keyword>
<dbReference type="Gene3D" id="3.30.200.20">
    <property type="entry name" value="Phosphorylase Kinase, domain 1"/>
    <property type="match status" value="1"/>
</dbReference>
<dbReference type="Gene3D" id="1.10.510.10">
    <property type="entry name" value="Transferase(Phosphotransferase) domain 1"/>
    <property type="match status" value="1"/>
</dbReference>
<dbReference type="InterPro" id="IPR008979">
    <property type="entry name" value="Galactose-bd-like_sf"/>
</dbReference>
<feature type="transmembrane region" description="Helical" evidence="3">
    <location>
        <begin position="335"/>
        <end position="356"/>
    </location>
</feature>
<sequence length="532" mass="55375">MTIDGDTSSATEDGPPPRSMGDTLDLLETRSKAGNSVGSEVGQAPATPHHTSESVTDEPARQITDAVWRYHLDVIVGDSAGSQSWQATDPVLGRKVGVRLLPASDERAEDLRDAACLAARVSDRRLIHVLDVVDVKFEGSPHIAIVTEWVEGRPLQELIHDPMSAVDSLRLAAEVAECLETAHLSGIAHGRLRPHSLLITAGGEVRVRGLGVDAVLKGCDPDPDPVLADIRGIGGILYACVSGRWPYGDVDGVAAAPEIGDSVPLPSRVAPAVTGPVDLICSRSVGGTTPPREGGTYSRVAPLAADLRLAAGPGREAPATKGARRRRSHRVGRRLTASVIGLVAVGALGLLGWQLVADGPSAVSPRPVITASTAPRPTATVPPPVIDQALPIIRVSDFDPLGNGRENSDLAPLAIDGKPATAWTTVVYASDYLSGKPGVGLLLDLGAPRPVSAVKLTLVGPGTDLEIRTSEKVSDDPAAYTPFAAATAAPEDIVLRAPKPVTARYVLIWITRVSSNPDSGYQGGIGELTVLG</sequence>
<feature type="region of interest" description="Disordered" evidence="2">
    <location>
        <begin position="1"/>
        <end position="59"/>
    </location>
</feature>
<keyword evidence="3" id="KW-0812">Transmembrane</keyword>